<evidence type="ECO:0000313" key="4">
    <source>
        <dbReference type="RefSeq" id="XP_025831102.1"/>
    </source>
</evidence>
<dbReference type="SMART" id="SM00409">
    <property type="entry name" value="IG"/>
    <property type="match status" value="2"/>
</dbReference>
<keyword evidence="3" id="KW-1185">Reference proteome</keyword>
<feature type="domain" description="Ig-like" evidence="2">
    <location>
        <begin position="216"/>
        <end position="306"/>
    </location>
</feature>
<dbReference type="InterPro" id="IPR013106">
    <property type="entry name" value="Ig_V-set"/>
</dbReference>
<evidence type="ECO:0000259" key="2">
    <source>
        <dbReference type="PROSITE" id="PS50835"/>
    </source>
</evidence>
<dbReference type="InterPro" id="IPR007110">
    <property type="entry name" value="Ig-like_dom"/>
</dbReference>
<dbReference type="Proteomes" id="UP000192223">
    <property type="component" value="Unplaced"/>
</dbReference>
<dbReference type="AlphaFoldDB" id="A0A7F5R526"/>
<dbReference type="KEGG" id="apln:108737328"/>
<dbReference type="PROSITE" id="PS50835">
    <property type="entry name" value="IG_LIKE"/>
    <property type="match status" value="2"/>
</dbReference>
<dbReference type="Gene3D" id="2.60.40.10">
    <property type="entry name" value="Immunoglobulins"/>
    <property type="match status" value="2"/>
</dbReference>
<organism evidence="3 4">
    <name type="scientific">Agrilus planipennis</name>
    <name type="common">Emerald ash borer</name>
    <name type="synonym">Agrilus marcopoli</name>
    <dbReference type="NCBI Taxonomy" id="224129"/>
    <lineage>
        <taxon>Eukaryota</taxon>
        <taxon>Metazoa</taxon>
        <taxon>Ecdysozoa</taxon>
        <taxon>Arthropoda</taxon>
        <taxon>Hexapoda</taxon>
        <taxon>Insecta</taxon>
        <taxon>Pterygota</taxon>
        <taxon>Neoptera</taxon>
        <taxon>Endopterygota</taxon>
        <taxon>Coleoptera</taxon>
        <taxon>Polyphaga</taxon>
        <taxon>Elateriformia</taxon>
        <taxon>Buprestoidea</taxon>
        <taxon>Buprestidae</taxon>
        <taxon>Agrilinae</taxon>
        <taxon>Agrilus</taxon>
    </lineage>
</organism>
<dbReference type="OrthoDB" id="6365338at2759"/>
<dbReference type="GO" id="GO:0050808">
    <property type="term" value="P:synapse organization"/>
    <property type="evidence" value="ECO:0007669"/>
    <property type="project" value="TreeGrafter"/>
</dbReference>
<proteinExistence type="predicted"/>
<dbReference type="SMART" id="SM00408">
    <property type="entry name" value="IGc2"/>
    <property type="match status" value="2"/>
</dbReference>
<dbReference type="InterPro" id="IPR003598">
    <property type="entry name" value="Ig_sub2"/>
</dbReference>
<dbReference type="PANTHER" id="PTHR23279">
    <property type="entry name" value="DEFECTIVE PROBOSCIS EXTENSION RESPONSE DPR -RELATED"/>
    <property type="match status" value="1"/>
</dbReference>
<dbReference type="RefSeq" id="XP_025831102.1">
    <property type="nucleotide sequence ID" value="XM_025975317.1"/>
</dbReference>
<dbReference type="InterPro" id="IPR013783">
    <property type="entry name" value="Ig-like_fold"/>
</dbReference>
<protein>
    <submittedName>
        <fullName evidence="4">Zwei Ig domain protein zig-8 isoform X1</fullName>
    </submittedName>
</protein>
<dbReference type="PANTHER" id="PTHR23279:SF46">
    <property type="entry name" value="DEFECTIVE PROBOSCIS EXTENSION RESPONSE 10, ISOFORM A-RELATED"/>
    <property type="match status" value="1"/>
</dbReference>
<dbReference type="SMART" id="SM00406">
    <property type="entry name" value="IGv"/>
    <property type="match status" value="2"/>
</dbReference>
<dbReference type="GeneID" id="108737328"/>
<dbReference type="InterPro" id="IPR036179">
    <property type="entry name" value="Ig-like_dom_sf"/>
</dbReference>
<reference evidence="4" key="1">
    <citation type="submission" date="2025-08" db="UniProtKB">
        <authorList>
            <consortium name="RefSeq"/>
        </authorList>
    </citation>
    <scope>IDENTIFICATION</scope>
    <source>
        <tissue evidence="4">Entire body</tissue>
    </source>
</reference>
<dbReference type="InterPro" id="IPR003599">
    <property type="entry name" value="Ig_sub"/>
</dbReference>
<dbReference type="SUPFAM" id="SSF48726">
    <property type="entry name" value="Immunoglobulin"/>
    <property type="match status" value="2"/>
</dbReference>
<dbReference type="GO" id="GO:0032589">
    <property type="term" value="C:neuron projection membrane"/>
    <property type="evidence" value="ECO:0007669"/>
    <property type="project" value="TreeGrafter"/>
</dbReference>
<keyword evidence="1" id="KW-0812">Transmembrane</keyword>
<gene>
    <name evidence="4" type="primary">LOC108737328</name>
</gene>
<feature type="transmembrane region" description="Helical" evidence="1">
    <location>
        <begin position="314"/>
        <end position="337"/>
    </location>
</feature>
<dbReference type="Pfam" id="PF07679">
    <property type="entry name" value="I-set"/>
    <property type="match status" value="1"/>
</dbReference>
<dbReference type="FunFam" id="2.60.40.10:FF:000129">
    <property type="entry name" value="CLUMA_CG018772, isoform A"/>
    <property type="match status" value="1"/>
</dbReference>
<accession>A0A7F5R526</accession>
<dbReference type="Pfam" id="PF13927">
    <property type="entry name" value="Ig_3"/>
    <property type="match status" value="1"/>
</dbReference>
<keyword evidence="1" id="KW-0472">Membrane</keyword>
<keyword evidence="1" id="KW-1133">Transmembrane helix</keyword>
<sequence>MLLSVPTAFPVEVEIARKGVFRSRTHYNRLGLLRSRRNSRGNKVAMASGIIGIPDSLDLNVEYLPIPTHATITEHEGHSAEEPYFDPTVPRDVNAFRGKTAYLSCRIYNMGNRTVSWIRHADVHIISVGTYTYTSDQRYFILHDNTSGDWTLQIKWVSAKDEGTYGCQLNTQPIKSYYIMLTVVGKMPDQSTYPESWWEKENNLQHRMLADVANVPAAYIANEGDMYVSLGSTLNLSCILNTSDSQLFWYHDGEIINYDSLRGGITIIVEKSNITVSTLHIKNTSIEDSGNYTCSPSNANSASTVVHVIKGECFGSLIVFVCFFFSFLFFILTLIYLKCSESVDEGCDASVC</sequence>
<name>A0A7F5R526_AGRPL</name>
<dbReference type="InParanoid" id="A0A7F5R526"/>
<evidence type="ECO:0000313" key="3">
    <source>
        <dbReference type="Proteomes" id="UP000192223"/>
    </source>
</evidence>
<evidence type="ECO:0000256" key="1">
    <source>
        <dbReference type="SAM" id="Phobius"/>
    </source>
</evidence>
<dbReference type="InterPro" id="IPR013098">
    <property type="entry name" value="Ig_I-set"/>
</dbReference>
<feature type="domain" description="Ig-like" evidence="2">
    <location>
        <begin position="83"/>
        <end position="170"/>
    </location>
</feature>
<dbReference type="InterPro" id="IPR037448">
    <property type="entry name" value="Zig-8"/>
</dbReference>